<keyword evidence="2" id="KW-1185">Reference proteome</keyword>
<evidence type="ECO:0000313" key="1">
    <source>
        <dbReference type="EMBL" id="AJK47610.1"/>
    </source>
</evidence>
<reference evidence="1 2" key="2">
    <citation type="journal article" date="2016" name="Appl. Microbiol. Biotechnol.">
        <title>Mutations improving production and secretion of extracellular lipase by Burkholderia glumae PG1.</title>
        <authorList>
            <person name="Knapp A."/>
            <person name="Voget S."/>
            <person name="Gao R."/>
            <person name="Zaburannyi N."/>
            <person name="Krysciak D."/>
            <person name="Breuer M."/>
            <person name="Hauer B."/>
            <person name="Streit W.R."/>
            <person name="Muller R."/>
            <person name="Daniel R."/>
            <person name="Jaeger K.E."/>
        </authorList>
    </citation>
    <scope>NUCLEOTIDE SEQUENCE [LARGE SCALE GENOMIC DNA]</scope>
    <source>
        <strain evidence="1 2">PG1</strain>
    </source>
</reference>
<proteinExistence type="predicted"/>
<protein>
    <submittedName>
        <fullName evidence="1">Uncharacterized protein</fullName>
    </submittedName>
</protein>
<dbReference type="RefSeq" id="WP_042625904.1">
    <property type="nucleotide sequence ID" value="NZ_CP002580.1"/>
</dbReference>
<accession>A0A0B6S2P6</accession>
<dbReference type="KEGG" id="bgp:BGL_1c31340"/>
<dbReference type="HOGENOM" id="CLU_071570_0_0_4"/>
<dbReference type="Pfam" id="PF10720">
    <property type="entry name" value="DUF2515"/>
    <property type="match status" value="1"/>
</dbReference>
<dbReference type="AlphaFoldDB" id="A0A0B6S2P6"/>
<evidence type="ECO:0000313" key="2">
    <source>
        <dbReference type="Proteomes" id="UP000031838"/>
    </source>
</evidence>
<reference evidence="2" key="1">
    <citation type="submission" date="2011-03" db="EMBL/GenBank/DDBJ databases">
        <authorList>
            <person name="Voget S."/>
            <person name="Streit W.R."/>
            <person name="Jaeger K.E."/>
            <person name="Daniel R."/>
        </authorList>
    </citation>
    <scope>NUCLEOTIDE SEQUENCE [LARGE SCALE GENOMIC DNA]</scope>
    <source>
        <strain evidence="2">PG1</strain>
    </source>
</reference>
<name>A0A0B6S2P6_BURPL</name>
<dbReference type="OrthoDB" id="143720at2"/>
<dbReference type="Proteomes" id="UP000031838">
    <property type="component" value="Chromosome 1"/>
</dbReference>
<dbReference type="EMBL" id="CP002580">
    <property type="protein sequence ID" value="AJK47610.1"/>
    <property type="molecule type" value="Genomic_DNA"/>
</dbReference>
<organism evidence="1 2">
    <name type="scientific">Burkholderia plantarii</name>
    <dbReference type="NCBI Taxonomy" id="41899"/>
    <lineage>
        <taxon>Bacteria</taxon>
        <taxon>Pseudomonadati</taxon>
        <taxon>Pseudomonadota</taxon>
        <taxon>Betaproteobacteria</taxon>
        <taxon>Burkholderiales</taxon>
        <taxon>Burkholderiaceae</taxon>
        <taxon>Burkholderia</taxon>
    </lineage>
</organism>
<dbReference type="InterPro" id="IPR019658">
    <property type="entry name" value="DUF2515"/>
</dbReference>
<gene>
    <name evidence="1" type="ORF">BGL_1c31340</name>
</gene>
<sequence length="388" mass="43880">MADSSLVNQEEGTVYLKGGLLGESTLNQTPDSCKDCTLKCEHQWSMVQMDNIALEADGLTFLKDPMRRAKRTAGNYAQLFLGDEGTDKAGRFYWPGLAAFAAKEVVAGMDLALHFLSWDKAQSALGQARMSAIVTFYYLAKGNLWVFLEVTTWHLFYRQYGKDLFEHCKARRSVSSYDDVVQKIVRDLPWAMGQNNGLIDELKKRSNPLWVIGGDMIRDGAAIAEMEECKVTGYLSNGFALLESYESAGMQQRPDLAYKAAWQFLLHEQTMHLQAMVYNHQEFRDAIDMNDFGRLPVLRLVSGAKDPTLFFNASAAIDPNDARLKSAGLGEDDIKVTMERKDGSLYDATERMKYVRKILDKYHALMSSQRYRPYMIQQISTIAGWKDA</sequence>